<proteinExistence type="predicted"/>
<dbReference type="RefSeq" id="WP_230740734.1">
    <property type="nucleotide sequence ID" value="NZ_JAJNDB010000011.1"/>
</dbReference>
<keyword evidence="2" id="KW-1185">Reference proteome</keyword>
<organism evidence="1 2">
    <name type="scientific">Actinomycetospora endophytica</name>
    <dbReference type="NCBI Taxonomy" id="2291215"/>
    <lineage>
        <taxon>Bacteria</taxon>
        <taxon>Bacillati</taxon>
        <taxon>Actinomycetota</taxon>
        <taxon>Actinomycetes</taxon>
        <taxon>Pseudonocardiales</taxon>
        <taxon>Pseudonocardiaceae</taxon>
        <taxon>Actinomycetospora</taxon>
    </lineage>
</organism>
<accession>A0ABS8PM96</accession>
<name>A0ABS8PM96_9PSEU</name>
<sequence length="68" mass="7620">MPSGRYEFRVEGRLSDEVAGEFGELEVSESVPETVMHGEVVDEAHLHGILARFRSLGLHVVSMREVPR</sequence>
<comment type="caution">
    <text evidence="1">The sequence shown here is derived from an EMBL/GenBank/DDBJ whole genome shotgun (WGS) entry which is preliminary data.</text>
</comment>
<protein>
    <submittedName>
        <fullName evidence="1">Uncharacterized protein</fullName>
    </submittedName>
</protein>
<evidence type="ECO:0000313" key="1">
    <source>
        <dbReference type="EMBL" id="MCD2198099.1"/>
    </source>
</evidence>
<reference evidence="1 2" key="1">
    <citation type="submission" date="2021-11" db="EMBL/GenBank/DDBJ databases">
        <title>Draft genome sequence of Actinomycetospora sp. SF1 isolated from the rhizosphere soil.</title>
        <authorList>
            <person name="Duangmal K."/>
            <person name="Chantavorakit T."/>
        </authorList>
    </citation>
    <scope>NUCLEOTIDE SEQUENCE [LARGE SCALE GENOMIC DNA]</scope>
    <source>
        <strain evidence="1 2">TBRC 5722</strain>
    </source>
</reference>
<dbReference type="Proteomes" id="UP001199469">
    <property type="component" value="Unassembled WGS sequence"/>
</dbReference>
<gene>
    <name evidence="1" type="ORF">LQ327_32485</name>
</gene>
<dbReference type="EMBL" id="JAJNDB010000011">
    <property type="protein sequence ID" value="MCD2198099.1"/>
    <property type="molecule type" value="Genomic_DNA"/>
</dbReference>
<evidence type="ECO:0000313" key="2">
    <source>
        <dbReference type="Proteomes" id="UP001199469"/>
    </source>
</evidence>